<organism evidence="1 2">
    <name type="scientific">Paraburkholderia kirstenboschensis</name>
    <dbReference type="NCBI Taxonomy" id="1245436"/>
    <lineage>
        <taxon>Bacteria</taxon>
        <taxon>Pseudomonadati</taxon>
        <taxon>Pseudomonadota</taxon>
        <taxon>Betaproteobacteria</taxon>
        <taxon>Burkholderiales</taxon>
        <taxon>Burkholderiaceae</taxon>
        <taxon>Paraburkholderia</taxon>
    </lineage>
</organism>
<proteinExistence type="predicted"/>
<name>A0ABZ0ECY7_9BURK</name>
<dbReference type="RefSeq" id="WP_317016261.1">
    <property type="nucleotide sequence ID" value="NZ_CP136511.1"/>
</dbReference>
<dbReference type="Proteomes" id="UP001302652">
    <property type="component" value="Chromosome 3"/>
</dbReference>
<evidence type="ECO:0000313" key="1">
    <source>
        <dbReference type="EMBL" id="WOD14391.1"/>
    </source>
</evidence>
<sequence length="78" mass="8945">MLDAVTQEDAWEVALLEMDVSPLTAGGIVREIETHRNAQDEFRLLSEKLNDVPDGRRKWGAVVEDAMRYTFRFGPFSF</sequence>
<reference evidence="1 2" key="1">
    <citation type="submission" date="2023-10" db="EMBL/GenBank/DDBJ databases">
        <title>Surface-active antibiotics is a multifunctional adaptation for post-fire microbes.</title>
        <authorList>
            <person name="Liu M.D."/>
            <person name="Du Y."/>
            <person name="Koupaei S.K."/>
            <person name="Kim N.R."/>
            <person name="Zhang W."/>
            <person name="Traxler M.F."/>
        </authorList>
    </citation>
    <scope>NUCLEOTIDE SEQUENCE [LARGE SCALE GENOMIC DNA]</scope>
    <source>
        <strain evidence="1 2">F3</strain>
    </source>
</reference>
<gene>
    <name evidence="1" type="ORF">RW095_02595</name>
</gene>
<evidence type="ECO:0000313" key="2">
    <source>
        <dbReference type="Proteomes" id="UP001302652"/>
    </source>
</evidence>
<keyword evidence="2" id="KW-1185">Reference proteome</keyword>
<accession>A0ABZ0ECY7</accession>
<protein>
    <submittedName>
        <fullName evidence="1">Uncharacterized protein</fullName>
    </submittedName>
</protein>
<dbReference type="EMBL" id="CP136511">
    <property type="protein sequence ID" value="WOD14391.1"/>
    <property type="molecule type" value="Genomic_DNA"/>
</dbReference>